<dbReference type="EMBL" id="KK101073">
    <property type="protein sequence ID" value="KIZ02329.1"/>
    <property type="molecule type" value="Genomic_DNA"/>
</dbReference>
<protein>
    <submittedName>
        <fullName evidence="1">Uncharacterized protein</fullName>
    </submittedName>
</protein>
<dbReference type="GeneID" id="25738502"/>
<gene>
    <name evidence="1" type="ORF">MNEG_5625</name>
</gene>
<organism evidence="1 2">
    <name type="scientific">Monoraphidium neglectum</name>
    <dbReference type="NCBI Taxonomy" id="145388"/>
    <lineage>
        <taxon>Eukaryota</taxon>
        <taxon>Viridiplantae</taxon>
        <taxon>Chlorophyta</taxon>
        <taxon>core chlorophytes</taxon>
        <taxon>Chlorophyceae</taxon>
        <taxon>CS clade</taxon>
        <taxon>Sphaeropleales</taxon>
        <taxon>Selenastraceae</taxon>
        <taxon>Monoraphidium</taxon>
    </lineage>
</organism>
<reference evidence="1 2" key="1">
    <citation type="journal article" date="2013" name="BMC Genomics">
        <title>Reconstruction of the lipid metabolism for the microalga Monoraphidium neglectum from its genome sequence reveals characteristics suitable for biofuel production.</title>
        <authorList>
            <person name="Bogen C."/>
            <person name="Al-Dilaimi A."/>
            <person name="Albersmeier A."/>
            <person name="Wichmann J."/>
            <person name="Grundmann M."/>
            <person name="Rupp O."/>
            <person name="Lauersen K.J."/>
            <person name="Blifernez-Klassen O."/>
            <person name="Kalinowski J."/>
            <person name="Goesmann A."/>
            <person name="Mussgnug J.H."/>
            <person name="Kruse O."/>
        </authorList>
    </citation>
    <scope>NUCLEOTIDE SEQUENCE [LARGE SCALE GENOMIC DNA]</scope>
    <source>
        <strain evidence="1 2">SAG 48.87</strain>
    </source>
</reference>
<proteinExistence type="predicted"/>
<dbReference type="KEGG" id="mng:MNEG_5625"/>
<evidence type="ECO:0000313" key="2">
    <source>
        <dbReference type="Proteomes" id="UP000054498"/>
    </source>
</evidence>
<accession>A0A0D2L5M9</accession>
<evidence type="ECO:0000313" key="1">
    <source>
        <dbReference type="EMBL" id="KIZ02329.1"/>
    </source>
</evidence>
<dbReference type="RefSeq" id="XP_013901348.1">
    <property type="nucleotide sequence ID" value="XM_014045894.1"/>
</dbReference>
<sequence length="295" mass="29464">MTLSRAAYAACGLAKVDDNAIIESGSNCSSGAVLSLDSLLFGGGADDLGPQDLDSPCFDVGPATPSCQAIWAADQVVGASFAQLGVPRTNLGALSVSAQGPERFVRRVNGSVLKMPLMGRECITGTSGGICCRKRTADGLAATGTAAAVCAAQSGEQRMPPVTPLAASSARAGAMEGRSQWGETLQRHAAEQAAARAKRLNAPPAASRCLKGDATGVDTAVGATIYTACASPPPSPRVDCAPLPGFSTRPESASAQHGPLGAGAFGPGLPPRAFVPMIGGAVPPLNAAARVGWAA</sequence>
<dbReference type="AlphaFoldDB" id="A0A0D2L5M9"/>
<name>A0A0D2L5M9_9CHLO</name>
<keyword evidence="2" id="KW-1185">Reference proteome</keyword>
<dbReference type="Proteomes" id="UP000054498">
    <property type="component" value="Unassembled WGS sequence"/>
</dbReference>